<proteinExistence type="predicted"/>
<evidence type="ECO:0000256" key="13">
    <source>
        <dbReference type="ARBA" id="ARBA00047972"/>
    </source>
</evidence>
<evidence type="ECO:0000256" key="5">
    <source>
        <dbReference type="ARBA" id="ARBA00023128"/>
    </source>
</evidence>
<sequence length="220" mass="24471">MSSMVGSKALALEEWCRGQGRQFTRFDYAGCGQSSGDFAEGTLGSWADDALAVLDTVTDGPQVVVGASMGGWIMLLLALRRPERVAGLVGVAAAPDFVLRWQRLLDDHQRQALEKNGCFWRPSRYSEEPYLVTRQLLEEGRSHLLLQGDKQIAITCPLRLLHGMRDPDVPWQASLELCSRIAHDDVEVRLVKAADHRMSRPEDLRMLLAVVEELCARAGE</sequence>
<evidence type="ECO:0000256" key="7">
    <source>
        <dbReference type="ARBA" id="ARBA00039314"/>
    </source>
</evidence>
<evidence type="ECO:0000256" key="2">
    <source>
        <dbReference type="ARBA" id="ARBA00012423"/>
    </source>
</evidence>
<evidence type="ECO:0000313" key="15">
    <source>
        <dbReference type="EMBL" id="CAK0794883.1"/>
    </source>
</evidence>
<gene>
    <name evidence="15" type="ORF">PCOR1329_LOCUS4737</name>
</gene>
<evidence type="ECO:0000256" key="1">
    <source>
        <dbReference type="ARBA" id="ARBA00004173"/>
    </source>
</evidence>
<reference evidence="15" key="1">
    <citation type="submission" date="2023-10" db="EMBL/GenBank/DDBJ databases">
        <authorList>
            <person name="Chen Y."/>
            <person name="Shah S."/>
            <person name="Dougan E. K."/>
            <person name="Thang M."/>
            <person name="Chan C."/>
        </authorList>
    </citation>
    <scope>NUCLEOTIDE SEQUENCE [LARGE SCALE GENOMIC DNA]</scope>
</reference>
<dbReference type="EC" id="3.1.1.93" evidence="6"/>
<evidence type="ECO:0000256" key="11">
    <source>
        <dbReference type="ARBA" id="ARBA00046047"/>
    </source>
</evidence>
<comment type="caution">
    <text evidence="15">The sequence shown here is derived from an EMBL/GenBank/DDBJ whole genome shotgun (WGS) entry which is preliminary data.</text>
</comment>
<dbReference type="EMBL" id="CAUYUJ010001225">
    <property type="protein sequence ID" value="CAK0794883.1"/>
    <property type="molecule type" value="Genomic_DNA"/>
</dbReference>
<dbReference type="InterPro" id="IPR029058">
    <property type="entry name" value="AB_hydrolase_fold"/>
</dbReference>
<keyword evidence="4" id="KW-0809">Transit peptide</keyword>
<evidence type="ECO:0000313" key="16">
    <source>
        <dbReference type="Proteomes" id="UP001189429"/>
    </source>
</evidence>
<dbReference type="Pfam" id="PF00561">
    <property type="entry name" value="Abhydrolase_1"/>
    <property type="match status" value="1"/>
</dbReference>
<protein>
    <recommendedName>
        <fullName evidence="7">Palmitoyl-protein thioesterase ABHD10, mitochondrial</fullName>
        <ecNumber evidence="6">3.1.1.93</ecNumber>
        <ecNumber evidence="2">3.1.2.22</ecNumber>
    </recommendedName>
    <alternativeName>
        <fullName evidence="9">Acyl-protein thioesterase ABHD10</fullName>
    </alternativeName>
    <alternativeName>
        <fullName evidence="10">Alpha/beta hydrolase domain-containing protein 10</fullName>
    </alternativeName>
    <alternativeName>
        <fullName evidence="8">Mycophenolic acid acyl-glucuronide esterase, mitochondrial</fullName>
    </alternativeName>
</protein>
<keyword evidence="3" id="KW-0378">Hydrolase</keyword>
<name>A0ABN9PW25_9DINO</name>
<dbReference type="Proteomes" id="UP001189429">
    <property type="component" value="Unassembled WGS sequence"/>
</dbReference>
<evidence type="ECO:0000256" key="6">
    <source>
        <dbReference type="ARBA" id="ARBA00039132"/>
    </source>
</evidence>
<comment type="function">
    <text evidence="11">Acts as an acyl-protein thioesterase that hydrolyzes fatty acids from acylated residues in proteins. Regulates the mitochondrial S-depalmitoylation of the nucleophilic active site residue of peroxiredoxin-5/PRDX5, a key antioxidant protein, therefore modulating mitochondrial antioxidant ability. Also catalyzes the deglucuronidation of mycophenolic acid acyl-glucuronide, an active metabolite of the immunosuppressant drug mycophenolate.</text>
</comment>
<comment type="catalytic activity">
    <reaction evidence="13">
        <text>mycophenolic acid O-acyl-beta-D-glucuronide + H2O = mycophenolate + D-glucuronate + H(+)</text>
        <dbReference type="Rhea" id="RHEA:34179"/>
        <dbReference type="ChEBI" id="CHEBI:15377"/>
        <dbReference type="ChEBI" id="CHEBI:15378"/>
        <dbReference type="ChEBI" id="CHEBI:58720"/>
        <dbReference type="ChEBI" id="CHEBI:62932"/>
        <dbReference type="ChEBI" id="CHEBI:66982"/>
        <dbReference type="EC" id="3.1.1.93"/>
    </reaction>
    <physiologicalReaction direction="left-to-right" evidence="13">
        <dbReference type="Rhea" id="RHEA:34180"/>
    </physiologicalReaction>
</comment>
<organism evidence="15 16">
    <name type="scientific">Prorocentrum cordatum</name>
    <dbReference type="NCBI Taxonomy" id="2364126"/>
    <lineage>
        <taxon>Eukaryota</taxon>
        <taxon>Sar</taxon>
        <taxon>Alveolata</taxon>
        <taxon>Dinophyceae</taxon>
        <taxon>Prorocentrales</taxon>
        <taxon>Prorocentraceae</taxon>
        <taxon>Prorocentrum</taxon>
    </lineage>
</organism>
<keyword evidence="16" id="KW-1185">Reference proteome</keyword>
<dbReference type="Gene3D" id="3.40.50.1820">
    <property type="entry name" value="alpha/beta hydrolase"/>
    <property type="match status" value="1"/>
</dbReference>
<feature type="domain" description="AB hydrolase-1" evidence="14">
    <location>
        <begin position="20"/>
        <end position="99"/>
    </location>
</feature>
<evidence type="ECO:0000256" key="3">
    <source>
        <dbReference type="ARBA" id="ARBA00022801"/>
    </source>
</evidence>
<evidence type="ECO:0000256" key="9">
    <source>
        <dbReference type="ARBA" id="ARBA00042645"/>
    </source>
</evidence>
<evidence type="ECO:0000259" key="14">
    <source>
        <dbReference type="Pfam" id="PF00561"/>
    </source>
</evidence>
<dbReference type="PANTHER" id="PTHR16138">
    <property type="entry name" value="MYCOPHENOLIC ACID ACYL-GLUCURONIDE ESTERASE, MITOCHONDRIAL"/>
    <property type="match status" value="1"/>
</dbReference>
<dbReference type="InterPro" id="IPR000073">
    <property type="entry name" value="AB_hydrolase_1"/>
</dbReference>
<comment type="subcellular location">
    <subcellularLocation>
        <location evidence="1">Mitochondrion</location>
    </subcellularLocation>
</comment>
<dbReference type="EC" id="3.1.2.22" evidence="2"/>
<evidence type="ECO:0000256" key="10">
    <source>
        <dbReference type="ARBA" id="ARBA00042704"/>
    </source>
</evidence>
<accession>A0ABN9PW25</accession>
<dbReference type="SUPFAM" id="SSF53474">
    <property type="entry name" value="alpha/beta-Hydrolases"/>
    <property type="match status" value="1"/>
</dbReference>
<keyword evidence="5" id="KW-0496">Mitochondrion</keyword>
<comment type="catalytic activity">
    <reaction evidence="12">
        <text>S-hexadecanoyl-L-cysteinyl-[protein] + H2O = L-cysteinyl-[protein] + hexadecanoate + H(+)</text>
        <dbReference type="Rhea" id="RHEA:19233"/>
        <dbReference type="Rhea" id="RHEA-COMP:10131"/>
        <dbReference type="Rhea" id="RHEA-COMP:11032"/>
        <dbReference type="ChEBI" id="CHEBI:7896"/>
        <dbReference type="ChEBI" id="CHEBI:15377"/>
        <dbReference type="ChEBI" id="CHEBI:15378"/>
        <dbReference type="ChEBI" id="CHEBI:29950"/>
        <dbReference type="ChEBI" id="CHEBI:74151"/>
        <dbReference type="EC" id="3.1.2.22"/>
    </reaction>
    <physiologicalReaction direction="left-to-right" evidence="12">
        <dbReference type="Rhea" id="RHEA:19234"/>
    </physiologicalReaction>
</comment>
<dbReference type="InterPro" id="IPR052382">
    <property type="entry name" value="ABHD10_acyl-thioesterase"/>
</dbReference>
<evidence type="ECO:0000256" key="8">
    <source>
        <dbReference type="ARBA" id="ARBA00041520"/>
    </source>
</evidence>
<evidence type="ECO:0000256" key="12">
    <source>
        <dbReference type="ARBA" id="ARBA00047409"/>
    </source>
</evidence>
<evidence type="ECO:0000256" key="4">
    <source>
        <dbReference type="ARBA" id="ARBA00022946"/>
    </source>
</evidence>
<dbReference type="PANTHER" id="PTHR16138:SF7">
    <property type="entry name" value="PALMITOYL-PROTEIN THIOESTERASE ABHD10, MITOCHONDRIAL"/>
    <property type="match status" value="1"/>
</dbReference>